<keyword evidence="2" id="KW-1133">Transmembrane helix</keyword>
<protein>
    <submittedName>
        <fullName evidence="4">DUF3466 family protein</fullName>
    </submittedName>
</protein>
<evidence type="ECO:0000256" key="2">
    <source>
        <dbReference type="SAM" id="Phobius"/>
    </source>
</evidence>
<dbReference type="Pfam" id="PF11949">
    <property type="entry name" value="DUF3466"/>
    <property type="match status" value="1"/>
</dbReference>
<feature type="signal peptide" evidence="3">
    <location>
        <begin position="1"/>
        <end position="27"/>
    </location>
</feature>
<keyword evidence="5" id="KW-1185">Reference proteome</keyword>
<dbReference type="Proteomes" id="UP001499988">
    <property type="component" value="Unassembled WGS sequence"/>
</dbReference>
<feature type="chain" id="PRO_5046728372" evidence="3">
    <location>
        <begin position="28"/>
        <end position="700"/>
    </location>
</feature>
<name>A0ABP9F953_9GAMM</name>
<sequence length="700" mass="76847">MSQMPYRAQGVAVAVAAALTLGATAQAAQMWPVYEIVNLDEVFSVKGTLTNTQQGYGMAVSNGVVIGLSKGVNDASTEDEDTDLDDDINAILPESGVTANSIRRQFVGNNFLFQHDEANGYEPVYVPLLEDKVPVVNPDPEDDDTPRINAFYFGAGAEAYGLRFGSTSAPQEAPVENPNFNPSPEEFEDEDGVDDDNQPYDDDQFFYYRDFENRAFVQRSDALDEFTLLAPPFTQFTAISPFDDGTEFDGIIDVGGISVASAMNNLGSVVGYASIGLSSSSETTLQSCVDAFYLGAPSEEEDEDEDDNTFVPEPNPIEICVQSAQNSALTYQSRAYRWEMDFGDLTVDEARSRALPLPFNVEEGSTDVYTTQALGVNDQGWVVGRSPAAKDPDAAPDDVEFINSNLWAMAWDFNDQPRLIGPTLEDSDRVFQSIAYDVNDSGIAVGVVQRFISGYTRLKFGWVDLNAEGDLEFTEPNDFFEQQSDFSSRARSINNNGMIVGNIEVDTVQNLPRRVRAFLYNQPEDEFVNLNELLTCRSRGLVEGTELAEDGEPVYVNYRVTDTENFDDDVTYEVDIAVVDGVHIADDGTIAATALVNLPRLKTDFVDVEDEEGNVIGTVRRIVIGENRGKPVIDVDANGNFITDQVPRSVVLKQTTSSDACGVPLDDGLNMQPNKRQGAGLGFGWLLALAPLAWLRRRQR</sequence>
<keyword evidence="3" id="KW-0732">Signal</keyword>
<feature type="region of interest" description="Disordered" evidence="1">
    <location>
        <begin position="167"/>
        <end position="196"/>
    </location>
</feature>
<evidence type="ECO:0000256" key="3">
    <source>
        <dbReference type="SAM" id="SignalP"/>
    </source>
</evidence>
<feature type="transmembrane region" description="Helical" evidence="2">
    <location>
        <begin position="678"/>
        <end position="695"/>
    </location>
</feature>
<evidence type="ECO:0000256" key="1">
    <source>
        <dbReference type="SAM" id="MobiDB-lite"/>
    </source>
</evidence>
<accession>A0ABP9F953</accession>
<dbReference type="InterPro" id="IPR022562">
    <property type="entry name" value="DUF3466"/>
</dbReference>
<gene>
    <name evidence="4" type="ORF">GCM10023333_31600</name>
</gene>
<comment type="caution">
    <text evidence="4">The sequence shown here is derived from an EMBL/GenBank/DDBJ whole genome shotgun (WGS) entry which is preliminary data.</text>
</comment>
<keyword evidence="2" id="KW-0812">Transmembrane</keyword>
<dbReference type="EMBL" id="BAABJZ010000096">
    <property type="protein sequence ID" value="GAA4896089.1"/>
    <property type="molecule type" value="Genomic_DNA"/>
</dbReference>
<keyword evidence="2" id="KW-0472">Membrane</keyword>
<dbReference type="RefSeq" id="WP_345336415.1">
    <property type="nucleotide sequence ID" value="NZ_BAABJZ010000096.1"/>
</dbReference>
<proteinExistence type="predicted"/>
<evidence type="ECO:0000313" key="4">
    <source>
        <dbReference type="EMBL" id="GAA4896089.1"/>
    </source>
</evidence>
<evidence type="ECO:0000313" key="5">
    <source>
        <dbReference type="Proteomes" id="UP001499988"/>
    </source>
</evidence>
<feature type="compositionally biased region" description="Acidic residues" evidence="1">
    <location>
        <begin position="185"/>
        <end position="196"/>
    </location>
</feature>
<organism evidence="4 5">
    <name type="scientific">Ferrimonas pelagia</name>
    <dbReference type="NCBI Taxonomy" id="1177826"/>
    <lineage>
        <taxon>Bacteria</taxon>
        <taxon>Pseudomonadati</taxon>
        <taxon>Pseudomonadota</taxon>
        <taxon>Gammaproteobacteria</taxon>
        <taxon>Alteromonadales</taxon>
        <taxon>Ferrimonadaceae</taxon>
        <taxon>Ferrimonas</taxon>
    </lineage>
</organism>
<reference evidence="5" key="1">
    <citation type="journal article" date="2019" name="Int. J. Syst. Evol. Microbiol.">
        <title>The Global Catalogue of Microorganisms (GCM) 10K type strain sequencing project: providing services to taxonomists for standard genome sequencing and annotation.</title>
        <authorList>
            <consortium name="The Broad Institute Genomics Platform"/>
            <consortium name="The Broad Institute Genome Sequencing Center for Infectious Disease"/>
            <person name="Wu L."/>
            <person name="Ma J."/>
        </authorList>
    </citation>
    <scope>NUCLEOTIDE SEQUENCE [LARGE SCALE GENOMIC DNA]</scope>
    <source>
        <strain evidence="5">JCM 18401</strain>
    </source>
</reference>